<evidence type="ECO:0000313" key="1">
    <source>
        <dbReference type="EMBL" id="KAJ7334957.1"/>
    </source>
</evidence>
<keyword evidence="2" id="KW-1185">Reference proteome</keyword>
<protein>
    <submittedName>
        <fullName evidence="1">Uncharacterized protein</fullName>
    </submittedName>
</protein>
<organism evidence="1 2">
    <name type="scientific">Mycena albidolilacea</name>
    <dbReference type="NCBI Taxonomy" id="1033008"/>
    <lineage>
        <taxon>Eukaryota</taxon>
        <taxon>Fungi</taxon>
        <taxon>Dikarya</taxon>
        <taxon>Basidiomycota</taxon>
        <taxon>Agaricomycotina</taxon>
        <taxon>Agaricomycetes</taxon>
        <taxon>Agaricomycetidae</taxon>
        <taxon>Agaricales</taxon>
        <taxon>Marasmiineae</taxon>
        <taxon>Mycenaceae</taxon>
        <taxon>Mycena</taxon>
    </lineage>
</organism>
<dbReference type="Proteomes" id="UP001218218">
    <property type="component" value="Unassembled WGS sequence"/>
</dbReference>
<proteinExistence type="predicted"/>
<comment type="caution">
    <text evidence="1">The sequence shown here is derived from an EMBL/GenBank/DDBJ whole genome shotgun (WGS) entry which is preliminary data.</text>
</comment>
<feature type="non-terminal residue" evidence="1">
    <location>
        <position position="236"/>
    </location>
</feature>
<name>A0AAD7EMJ2_9AGAR</name>
<gene>
    <name evidence="1" type="ORF">DFH08DRAFT_706878</name>
</gene>
<dbReference type="EMBL" id="JARIHO010000032">
    <property type="protein sequence ID" value="KAJ7334957.1"/>
    <property type="molecule type" value="Genomic_DNA"/>
</dbReference>
<sequence>FFEPHPYKVRSESVLSIIRCSDKYKVEYLHRRALAHLLAYDFPTTLSGYDGDNSSTDFGWFLGNPASRACIAAVQLARQVNVLWVLPVAFHRLATTDKETIQKILHCTNFKGHPTKLGGNDQIVFLTCSILLTRLELNAVSFLHSADSNPNCAGSTKCTAALYDYMASVGGPVPLKLCDSAGIWPDLSDNCCDKCYRSLKAAHAVARQEIWNELPGVCGLPPWPELEKTKADALKG</sequence>
<accession>A0AAD7EMJ2</accession>
<evidence type="ECO:0000313" key="2">
    <source>
        <dbReference type="Proteomes" id="UP001218218"/>
    </source>
</evidence>
<reference evidence="1" key="1">
    <citation type="submission" date="2023-03" db="EMBL/GenBank/DDBJ databases">
        <title>Massive genome expansion in bonnet fungi (Mycena s.s.) driven by repeated elements and novel gene families across ecological guilds.</title>
        <authorList>
            <consortium name="Lawrence Berkeley National Laboratory"/>
            <person name="Harder C.B."/>
            <person name="Miyauchi S."/>
            <person name="Viragh M."/>
            <person name="Kuo A."/>
            <person name="Thoen E."/>
            <person name="Andreopoulos B."/>
            <person name="Lu D."/>
            <person name="Skrede I."/>
            <person name="Drula E."/>
            <person name="Henrissat B."/>
            <person name="Morin E."/>
            <person name="Kohler A."/>
            <person name="Barry K."/>
            <person name="LaButti K."/>
            <person name="Morin E."/>
            <person name="Salamov A."/>
            <person name="Lipzen A."/>
            <person name="Mereny Z."/>
            <person name="Hegedus B."/>
            <person name="Baldrian P."/>
            <person name="Stursova M."/>
            <person name="Weitz H."/>
            <person name="Taylor A."/>
            <person name="Grigoriev I.V."/>
            <person name="Nagy L.G."/>
            <person name="Martin F."/>
            <person name="Kauserud H."/>
        </authorList>
    </citation>
    <scope>NUCLEOTIDE SEQUENCE</scope>
    <source>
        <strain evidence="1">CBHHK002</strain>
    </source>
</reference>
<dbReference type="AlphaFoldDB" id="A0AAD7EMJ2"/>